<dbReference type="InterPro" id="IPR035421">
    <property type="entry name" value="Terminase_6C"/>
</dbReference>
<accession>A0A0F9CYY0</accession>
<gene>
    <name evidence="3" type="ORF">LCGC14_2343390</name>
</gene>
<evidence type="ECO:0000259" key="2">
    <source>
        <dbReference type="Pfam" id="PF17289"/>
    </source>
</evidence>
<organism evidence="3">
    <name type="scientific">marine sediment metagenome</name>
    <dbReference type="NCBI Taxonomy" id="412755"/>
    <lineage>
        <taxon>unclassified sequences</taxon>
        <taxon>metagenomes</taxon>
        <taxon>ecological metagenomes</taxon>
    </lineage>
</organism>
<name>A0A0F9CYY0_9ZZZZ</name>
<evidence type="ECO:0000256" key="1">
    <source>
        <dbReference type="ARBA" id="ARBA00022612"/>
    </source>
</evidence>
<comment type="caution">
    <text evidence="3">The sequence shown here is derived from an EMBL/GenBank/DDBJ whole genome shotgun (WGS) entry which is preliminary data.</text>
</comment>
<proteinExistence type="predicted"/>
<dbReference type="AlphaFoldDB" id="A0A0F9CYY0"/>
<reference evidence="3" key="1">
    <citation type="journal article" date="2015" name="Nature">
        <title>Complex archaea that bridge the gap between prokaryotes and eukaryotes.</title>
        <authorList>
            <person name="Spang A."/>
            <person name="Saw J.H."/>
            <person name="Jorgensen S.L."/>
            <person name="Zaremba-Niedzwiedzka K."/>
            <person name="Martijn J."/>
            <person name="Lind A.E."/>
            <person name="van Eijk R."/>
            <person name="Schleper C."/>
            <person name="Guy L."/>
            <person name="Ettema T.J."/>
        </authorList>
    </citation>
    <scope>NUCLEOTIDE SEQUENCE</scope>
</reference>
<dbReference type="EMBL" id="LAZR01033947">
    <property type="protein sequence ID" value="KKL46656.1"/>
    <property type="molecule type" value="Genomic_DNA"/>
</dbReference>
<feature type="non-terminal residue" evidence="3">
    <location>
        <position position="1"/>
    </location>
</feature>
<sequence length="219" mass="23742">SAVALSEIAQDMTDLAMRQEIEAEDIDEAPGAQWDRAVIEANRIASDEVPDLVRLYVAIDPPAESKARRSGCGIVVGGIDELGTGYLLEDASVEHAVPADWGAAVITAMNDWSADKAIGETNHGGEMVEFVLRSIAEDIPYKAVKASRGKAVRAEPVSARTQRSRIKFAGSFPKLEDELCLWEPGMPSPHRLDAFVWLFSDEALFSKTKRAKVSATSIT</sequence>
<protein>
    <recommendedName>
        <fullName evidence="2">Terminase large subunit gp17-like C-terminal domain-containing protein</fullName>
    </recommendedName>
</protein>
<evidence type="ECO:0000313" key="3">
    <source>
        <dbReference type="EMBL" id="KKL46656.1"/>
    </source>
</evidence>
<keyword evidence="1" id="KW-1188">Viral release from host cell</keyword>
<dbReference type="Pfam" id="PF17289">
    <property type="entry name" value="Terminase_6C"/>
    <property type="match status" value="1"/>
</dbReference>
<feature type="domain" description="Terminase large subunit gp17-like C-terminal" evidence="2">
    <location>
        <begin position="58"/>
        <end position="178"/>
    </location>
</feature>